<dbReference type="Pfam" id="PF19864">
    <property type="entry name" value="Radical_SAM_N2"/>
    <property type="match status" value="1"/>
</dbReference>
<dbReference type="AlphaFoldDB" id="X1M8J1"/>
<proteinExistence type="predicted"/>
<accession>X1M8J1</accession>
<feature type="non-terminal residue" evidence="2">
    <location>
        <position position="137"/>
    </location>
</feature>
<name>X1M8J1_9ZZZZ</name>
<dbReference type="EMBL" id="BARV01012241">
    <property type="protein sequence ID" value="GAI02679.1"/>
    <property type="molecule type" value="Genomic_DNA"/>
</dbReference>
<evidence type="ECO:0000259" key="1">
    <source>
        <dbReference type="Pfam" id="PF19864"/>
    </source>
</evidence>
<dbReference type="PANTHER" id="PTHR42731:SF5">
    <property type="entry name" value="RADICAL SAM DOMAIN PROTEIN"/>
    <property type="match status" value="1"/>
</dbReference>
<reference evidence="2" key="1">
    <citation type="journal article" date="2014" name="Front. Microbiol.">
        <title>High frequency of phylogenetically diverse reductive dehalogenase-homologous genes in deep subseafloor sedimentary metagenomes.</title>
        <authorList>
            <person name="Kawai M."/>
            <person name="Futagami T."/>
            <person name="Toyoda A."/>
            <person name="Takaki Y."/>
            <person name="Nishi S."/>
            <person name="Hori S."/>
            <person name="Arai W."/>
            <person name="Tsubouchi T."/>
            <person name="Morono Y."/>
            <person name="Uchiyama I."/>
            <person name="Ito T."/>
            <person name="Fujiyama A."/>
            <person name="Inagaki F."/>
            <person name="Takami H."/>
        </authorList>
    </citation>
    <scope>NUCLEOTIDE SEQUENCE</scope>
    <source>
        <strain evidence="2">Expedition CK06-06</strain>
    </source>
</reference>
<comment type="caution">
    <text evidence="2">The sequence shown here is derived from an EMBL/GenBank/DDBJ whole genome shotgun (WGS) entry which is preliminary data.</text>
</comment>
<feature type="domain" description="Radical SAM" evidence="1">
    <location>
        <begin position="50"/>
        <end position="137"/>
    </location>
</feature>
<organism evidence="2">
    <name type="scientific">marine sediment metagenome</name>
    <dbReference type="NCBI Taxonomy" id="412755"/>
    <lineage>
        <taxon>unclassified sequences</taxon>
        <taxon>metagenomes</taxon>
        <taxon>ecological metagenomes</taxon>
    </lineage>
</organism>
<dbReference type="PANTHER" id="PTHR42731">
    <property type="entry name" value="SLL1084 PROTEIN"/>
    <property type="match status" value="1"/>
</dbReference>
<protein>
    <recommendedName>
        <fullName evidence="1">Radical SAM domain-containing protein</fullName>
    </recommendedName>
</protein>
<dbReference type="InterPro" id="IPR045784">
    <property type="entry name" value="Radical_SAM_N2"/>
</dbReference>
<sequence>MGWDKTKKVKTRPRERLNREEGTIIKDWGGRLPIALIYPNSYYLGMSNLGIHAIYKLLNSYDEVVCERAFWEKERQDKTTLSLESQRPLSDFAILTFSISYELDYFNVAQILKASGIPLYAAERDERHPVVIAGGPC</sequence>
<evidence type="ECO:0000313" key="2">
    <source>
        <dbReference type="EMBL" id="GAI02679.1"/>
    </source>
</evidence>
<gene>
    <name evidence="2" type="ORF">S06H3_22776</name>
</gene>